<dbReference type="Gene3D" id="2.60.40.10">
    <property type="entry name" value="Immunoglobulins"/>
    <property type="match status" value="1"/>
</dbReference>
<dbReference type="InterPro" id="IPR001627">
    <property type="entry name" value="Semap_dom"/>
</dbReference>
<keyword evidence="1" id="KW-1015">Disulfide bond</keyword>
<comment type="caution">
    <text evidence="2">Lacks conserved residue(s) required for the propagation of feature annotation.</text>
</comment>
<accession>Q64906</accession>
<dbReference type="InterPro" id="IPR015943">
    <property type="entry name" value="WD40/YVTN_repeat-like_dom_sf"/>
</dbReference>
<dbReference type="GO" id="GO:0005886">
    <property type="term" value="C:plasma membrane"/>
    <property type="evidence" value="ECO:0007669"/>
    <property type="project" value="TreeGrafter"/>
</dbReference>
<dbReference type="GO" id="GO:0030335">
    <property type="term" value="P:positive regulation of cell migration"/>
    <property type="evidence" value="ECO:0007669"/>
    <property type="project" value="TreeGrafter"/>
</dbReference>
<feature type="domain" description="Ig-like" evidence="3">
    <location>
        <begin position="568"/>
        <end position="651"/>
    </location>
</feature>
<feature type="domain" description="Sema" evidence="4">
    <location>
        <begin position="76"/>
        <end position="512"/>
    </location>
</feature>
<dbReference type="SUPFAM" id="SSF101912">
    <property type="entry name" value="Sema domain"/>
    <property type="match status" value="1"/>
</dbReference>
<dbReference type="PANTHER" id="PTHR11036:SF80">
    <property type="entry name" value="SEMAPHORIN-7A"/>
    <property type="match status" value="1"/>
</dbReference>
<organism evidence="5">
    <name type="scientific">Alcelaphine gammaherpesvirus 1</name>
    <name type="common">wildebeest herpesvirus</name>
    <dbReference type="NCBI Taxonomy" id="35252"/>
    <lineage>
        <taxon>Viruses</taxon>
        <taxon>Duplodnaviria</taxon>
        <taxon>Heunggongvirae</taxon>
        <taxon>Peploviricota</taxon>
        <taxon>Herviviricetes</taxon>
        <taxon>Herpesvirales</taxon>
        <taxon>Orthoherpesviridae</taxon>
        <taxon>Gammaherpesvirinae</taxon>
        <taxon>Macavirus</taxon>
        <taxon>Macavirus alcelaphinegamma1</taxon>
    </lineage>
</organism>
<evidence type="ECO:0000313" key="5">
    <source>
        <dbReference type="EMBL" id="AAC54475.1"/>
    </source>
</evidence>
<dbReference type="InterPro" id="IPR027231">
    <property type="entry name" value="Semaphorin"/>
</dbReference>
<evidence type="ECO:0000259" key="3">
    <source>
        <dbReference type="PROSITE" id="PS50835"/>
    </source>
</evidence>
<evidence type="ECO:0000259" key="4">
    <source>
        <dbReference type="PROSITE" id="PS51004"/>
    </source>
</evidence>
<dbReference type="PROSITE" id="PS51004">
    <property type="entry name" value="SEMA"/>
    <property type="match status" value="1"/>
</dbReference>
<dbReference type="Gene3D" id="3.30.1680.10">
    <property type="entry name" value="ligand-binding face of the semaphorins, domain 2"/>
    <property type="match status" value="1"/>
</dbReference>
<dbReference type="SMART" id="SM00630">
    <property type="entry name" value="Sema"/>
    <property type="match status" value="1"/>
</dbReference>
<dbReference type="InterPro" id="IPR007110">
    <property type="entry name" value="Ig-like_dom"/>
</dbReference>
<sequence>MAYLNATVSKPVISLLSLSKKVLKFEHCGGEGQCLGLITEFVIHPAAMGTLCVSIRLLMILSAITAAKSRFIDKPRLIVNLTDGFGQHRFFGPQEPHTVLFHSLNSSDVYVGGNNTIYLFDFAHSSNASTALINITSTHNTHRLSSTCENFITLLHNQTDGLLACGTNSQKPSCWLINNLTTQFLGPKLGLAPFSPSSGNLVLFDQNDTYSTINLYKSLSGSHKFRRIAGQVELYTSDTAMHRPQFVQATAVHKNESYDDKIYFFFQENSHSDFKQFPHTVPRVGQVCSSDQGGESSLSVYKWTTFLKARLACVDYDTGRIYNELQDIFIWQAPENSWEETLIYGLFLSPWNFSAVCVFTVKDIDHVFKTSKLKNYHHKLPTPRPGQCMKNHQHVPTETFQVADRYPEVADPVYQKNNAMFPIIQSKYIYTKLLVYRVEYGGVFWATIFYLTTIKGTIHIYVRYEDSNSTTALNILEINPFQKPAPIQNILLDNTNLKLYVNSEWEVSEVPLDLCSVYGNDCFSCFMSRDPLCTWYNNTCSFKQRVSVETGGPANRTLSEMCGDHYAPTVVKHQVSIPLLSNSYLSCPAVSNHADYFWTKDGFTEKRCHVKTHKNDCILLIANSTTATNGTHVCNMKEDSVTVKLLEVNVTLM</sequence>
<dbReference type="GO" id="GO:0007229">
    <property type="term" value="P:integrin-mediated signaling pathway"/>
    <property type="evidence" value="ECO:0007669"/>
    <property type="project" value="TreeGrafter"/>
</dbReference>
<dbReference type="KEGG" id="vg:911790"/>
<dbReference type="PIR" id="T03102">
    <property type="entry name" value="T03102"/>
</dbReference>
<dbReference type="GO" id="GO:0045499">
    <property type="term" value="F:chemorepellent activity"/>
    <property type="evidence" value="ECO:0007669"/>
    <property type="project" value="TreeGrafter"/>
</dbReference>
<dbReference type="SUPFAM" id="SSF103575">
    <property type="entry name" value="Plexin repeat"/>
    <property type="match status" value="1"/>
</dbReference>
<dbReference type="SMR" id="Q64906"/>
<dbReference type="OrthoDB" id="7700at10239"/>
<protein>
    <submittedName>
        <fullName evidence="5">AHV-sema</fullName>
    </submittedName>
</protein>
<proteinExistence type="predicted"/>
<dbReference type="GeneID" id="911790"/>
<dbReference type="PROSITE" id="PS50835">
    <property type="entry name" value="IG_LIKE"/>
    <property type="match status" value="1"/>
</dbReference>
<dbReference type="Pfam" id="PF01403">
    <property type="entry name" value="Sema"/>
    <property type="match status" value="1"/>
</dbReference>
<dbReference type="GO" id="GO:0071526">
    <property type="term" value="P:semaphorin-plexin signaling pathway"/>
    <property type="evidence" value="ECO:0007669"/>
    <property type="project" value="TreeGrafter"/>
</dbReference>
<dbReference type="GO" id="GO:0005178">
    <property type="term" value="F:integrin binding"/>
    <property type="evidence" value="ECO:0007669"/>
    <property type="project" value="TreeGrafter"/>
</dbReference>
<evidence type="ECO:0000256" key="1">
    <source>
        <dbReference type="ARBA" id="ARBA00023157"/>
    </source>
</evidence>
<dbReference type="RefSeq" id="NP_065506.1">
    <property type="nucleotide sequence ID" value="NC_002531.1"/>
</dbReference>
<dbReference type="Gene3D" id="2.130.10.10">
    <property type="entry name" value="YVTN repeat-like/Quinoprotein amine dehydrogenase"/>
    <property type="match status" value="1"/>
</dbReference>
<name>Q64906_9GAMA</name>
<dbReference type="EMBL" id="U18243">
    <property type="protein sequence ID" value="AAC54475.1"/>
    <property type="molecule type" value="Genomic_DNA"/>
</dbReference>
<evidence type="ECO:0000256" key="2">
    <source>
        <dbReference type="PROSITE-ProRule" id="PRU00352"/>
    </source>
</evidence>
<dbReference type="GO" id="GO:0030215">
    <property type="term" value="F:semaphorin receptor binding"/>
    <property type="evidence" value="ECO:0007669"/>
    <property type="project" value="InterPro"/>
</dbReference>
<dbReference type="InterPro" id="IPR013783">
    <property type="entry name" value="Ig-like_fold"/>
</dbReference>
<dbReference type="PANTHER" id="PTHR11036">
    <property type="entry name" value="SEMAPHORIN"/>
    <property type="match status" value="1"/>
</dbReference>
<reference evidence="5" key="1">
    <citation type="journal article" date="1995" name="J. Gen. Virol.">
        <title>Alcelaphine herpesvirus type 1 has a semaphorin-like gene.</title>
        <authorList>
            <person name="Ensser A."/>
            <person name="Fleckenstein B."/>
        </authorList>
    </citation>
    <scope>NUCLEOTIDE SEQUENCE</scope>
    <source>
        <strain evidence="5">C500</strain>
    </source>
</reference>
<dbReference type="InterPro" id="IPR036352">
    <property type="entry name" value="Semap_dom_sf"/>
</dbReference>
<dbReference type="FunFam" id="2.130.10.10:FF:000223">
    <property type="entry name" value="semaphorin-7A isoform X1"/>
    <property type="match status" value="1"/>
</dbReference>